<evidence type="ECO:0000313" key="2">
    <source>
        <dbReference type="EMBL" id="TCC94707.1"/>
    </source>
</evidence>
<feature type="chain" id="PRO_5020356461" evidence="1">
    <location>
        <begin position="22"/>
        <end position="311"/>
    </location>
</feature>
<dbReference type="EMBL" id="SJSM01000011">
    <property type="protein sequence ID" value="TCC94707.1"/>
    <property type="molecule type" value="Genomic_DNA"/>
</dbReference>
<dbReference type="RefSeq" id="WP_131610359.1">
    <property type="nucleotide sequence ID" value="NZ_SJSM01000011.1"/>
</dbReference>
<dbReference type="OrthoDB" id="628167at2"/>
<evidence type="ECO:0000313" key="3">
    <source>
        <dbReference type="Proteomes" id="UP000291117"/>
    </source>
</evidence>
<comment type="caution">
    <text evidence="2">The sequence shown here is derived from an EMBL/GenBank/DDBJ whole genome shotgun (WGS) entry which is preliminary data.</text>
</comment>
<evidence type="ECO:0000256" key="1">
    <source>
        <dbReference type="SAM" id="SignalP"/>
    </source>
</evidence>
<proteinExistence type="predicted"/>
<dbReference type="AlphaFoldDB" id="A0A4R0N5K4"/>
<sequence>MKKKSLLFTAVIAIMAFTQCAKETNIDFPSKEKSMGKSVANVALAELQPMCEDCHESATKITGSEAFDLAWTFSPIMKFDRAAPDYPTTVENIWASTDPNSIVCNGTLVMTNRDAPRSKIFPTYYEVQRHPGNANRVFIDFWWTYKTQTTCFANLGGHDYDWEHTVVQVNTQTNRIVSVTYFQHSGWYTKNWSNVAQWTRPQVYVGKKAHGSYHFGNSISFPGYDCSYYGDYRNPNGVADEVETWNTSLIPMNCNMPHFSFNGYFGSIGKGPLFRSRDYWNFSSCNGSAGITGTDGCSQSDYSVGTQIGSI</sequence>
<feature type="signal peptide" evidence="1">
    <location>
        <begin position="1"/>
        <end position="21"/>
    </location>
</feature>
<gene>
    <name evidence="2" type="ORF">EZ444_17070</name>
</gene>
<dbReference type="Proteomes" id="UP000291117">
    <property type="component" value="Unassembled WGS sequence"/>
</dbReference>
<name>A0A4R0N5K4_9SPHI</name>
<reference evidence="2 3" key="1">
    <citation type="submission" date="2019-02" db="EMBL/GenBank/DDBJ databases">
        <title>Pedobacter sp. RP-3-8 sp. nov., isolated from Arctic soil.</title>
        <authorList>
            <person name="Dahal R.H."/>
        </authorList>
    </citation>
    <scope>NUCLEOTIDE SEQUENCE [LARGE SCALE GENOMIC DNA]</scope>
    <source>
        <strain evidence="2 3">RP-3-8</strain>
    </source>
</reference>
<dbReference type="InterPro" id="IPR008701">
    <property type="entry name" value="NPP1"/>
</dbReference>
<accession>A0A4R0N5K4</accession>
<protein>
    <submittedName>
        <fullName evidence="2">Uncharacterized protein</fullName>
    </submittedName>
</protein>
<keyword evidence="3" id="KW-1185">Reference proteome</keyword>
<keyword evidence="1" id="KW-0732">Signal</keyword>
<dbReference type="Pfam" id="PF05630">
    <property type="entry name" value="NPP1"/>
    <property type="match status" value="1"/>
</dbReference>
<organism evidence="2 3">
    <name type="scientific">Pedobacter hiemivivus</name>
    <dbReference type="NCBI Taxonomy" id="2530454"/>
    <lineage>
        <taxon>Bacteria</taxon>
        <taxon>Pseudomonadati</taxon>
        <taxon>Bacteroidota</taxon>
        <taxon>Sphingobacteriia</taxon>
        <taxon>Sphingobacteriales</taxon>
        <taxon>Sphingobacteriaceae</taxon>
        <taxon>Pedobacter</taxon>
    </lineage>
</organism>